<dbReference type="AlphaFoldDB" id="A0A835CE65"/>
<evidence type="ECO:0000313" key="2">
    <source>
        <dbReference type="EMBL" id="KAF7838904.1"/>
    </source>
</evidence>
<accession>A0A835CE65</accession>
<dbReference type="Proteomes" id="UP000634136">
    <property type="component" value="Unassembled WGS sequence"/>
</dbReference>
<reference evidence="2" key="1">
    <citation type="submission" date="2020-09" db="EMBL/GenBank/DDBJ databases">
        <title>Genome-Enabled Discovery of Anthraquinone Biosynthesis in Senna tora.</title>
        <authorList>
            <person name="Kang S.-H."/>
            <person name="Pandey R.P."/>
            <person name="Lee C.-M."/>
            <person name="Sim J.-S."/>
            <person name="Jeong J.-T."/>
            <person name="Choi B.-S."/>
            <person name="Jung M."/>
            <person name="Ginzburg D."/>
            <person name="Zhao K."/>
            <person name="Won S.Y."/>
            <person name="Oh T.-J."/>
            <person name="Yu Y."/>
            <person name="Kim N.-H."/>
            <person name="Lee O.R."/>
            <person name="Lee T.-H."/>
            <person name="Bashyal P."/>
            <person name="Kim T.-S."/>
            <person name="Lee W.-H."/>
            <person name="Kawkins C."/>
            <person name="Kim C.-K."/>
            <person name="Kim J.S."/>
            <person name="Ahn B.O."/>
            <person name="Rhee S.Y."/>
            <person name="Sohng J.K."/>
        </authorList>
    </citation>
    <scope>NUCLEOTIDE SEQUENCE</scope>
    <source>
        <tissue evidence="2">Leaf</tissue>
    </source>
</reference>
<sequence length="267" mass="30401">MHGVVNSLPESEPAVTLPKTRRIFGNMPIRNNIRHWQERVYSVLDMHGVVNALIESEPAADVAQTKKFFWQHANKNMDDSLQCHLLPVLTQPQSHIQWQPYESLSPKANTTIQDTSKLGPKDITSTNMMAKIEHEVPRSITCNTTASDAPRRIKEGAVDVTLNSIMIQSFLTNHIYRLGWLNLHHANPKVVCQFSERSSRRASDNSTQSDHPYSKKRKCSIYVDSRDASKARQQHHNHEKHAEQFLHPSHILNKLLYPLDSNGGYGC</sequence>
<protein>
    <submittedName>
        <fullName evidence="2">Fe-S cluster assembly factor, chloroplastic</fullName>
    </submittedName>
</protein>
<evidence type="ECO:0000313" key="3">
    <source>
        <dbReference type="Proteomes" id="UP000634136"/>
    </source>
</evidence>
<keyword evidence="3" id="KW-1185">Reference proteome</keyword>
<dbReference type="OrthoDB" id="8014242at2759"/>
<gene>
    <name evidence="2" type="ORF">G2W53_007386</name>
</gene>
<name>A0A835CE65_9FABA</name>
<proteinExistence type="predicted"/>
<comment type="caution">
    <text evidence="2">The sequence shown here is derived from an EMBL/GenBank/DDBJ whole genome shotgun (WGS) entry which is preliminary data.</text>
</comment>
<organism evidence="2 3">
    <name type="scientific">Senna tora</name>
    <dbReference type="NCBI Taxonomy" id="362788"/>
    <lineage>
        <taxon>Eukaryota</taxon>
        <taxon>Viridiplantae</taxon>
        <taxon>Streptophyta</taxon>
        <taxon>Embryophyta</taxon>
        <taxon>Tracheophyta</taxon>
        <taxon>Spermatophyta</taxon>
        <taxon>Magnoliopsida</taxon>
        <taxon>eudicotyledons</taxon>
        <taxon>Gunneridae</taxon>
        <taxon>Pentapetalae</taxon>
        <taxon>rosids</taxon>
        <taxon>fabids</taxon>
        <taxon>Fabales</taxon>
        <taxon>Fabaceae</taxon>
        <taxon>Caesalpinioideae</taxon>
        <taxon>Cassia clade</taxon>
        <taxon>Senna</taxon>
    </lineage>
</organism>
<dbReference type="EMBL" id="JAAIUW010000003">
    <property type="protein sequence ID" value="KAF7838904.1"/>
    <property type="molecule type" value="Genomic_DNA"/>
</dbReference>
<feature type="region of interest" description="Disordered" evidence="1">
    <location>
        <begin position="195"/>
        <end position="216"/>
    </location>
</feature>
<evidence type="ECO:0000256" key="1">
    <source>
        <dbReference type="SAM" id="MobiDB-lite"/>
    </source>
</evidence>